<evidence type="ECO:0000256" key="8">
    <source>
        <dbReference type="ARBA" id="ARBA00007867"/>
    </source>
</evidence>
<dbReference type="Pfam" id="PF01564">
    <property type="entry name" value="Spermine_synth"/>
    <property type="match status" value="2"/>
</dbReference>
<keyword evidence="19" id="KW-0315">Glutamine amidotransferase</keyword>
<evidence type="ECO:0000256" key="4">
    <source>
        <dbReference type="ARBA" id="ARBA00004474"/>
    </source>
</evidence>
<dbReference type="FunFam" id="3.40.50.720:FF:000113">
    <property type="entry name" value="Glutamate synthase [NADH], amyloplastic"/>
    <property type="match status" value="1"/>
</dbReference>
<keyword evidence="18" id="KW-0809">Transit peptide</keyword>
<gene>
    <name evidence="33" type="ORF">FPE_LOCUS21606</name>
</gene>
<dbReference type="Gene3D" id="3.20.20.70">
    <property type="entry name" value="Aldolase class I"/>
    <property type="match status" value="2"/>
</dbReference>
<keyword evidence="14" id="KW-0288">FMN</keyword>
<comment type="subcellular location">
    <subcellularLocation>
        <location evidence="4">Plastid</location>
    </subcellularLocation>
</comment>
<evidence type="ECO:0000256" key="24">
    <source>
        <dbReference type="ARBA" id="ARBA00023164"/>
    </source>
</evidence>
<dbReference type="SUPFAM" id="SSF51905">
    <property type="entry name" value="FAD/NAD(P)-binding domain"/>
    <property type="match status" value="1"/>
</dbReference>
<feature type="coiled-coil region" evidence="29">
    <location>
        <begin position="1637"/>
        <end position="1676"/>
    </location>
</feature>
<keyword evidence="12" id="KW-0285">Flavoprotein</keyword>
<evidence type="ECO:0000256" key="11">
    <source>
        <dbReference type="ARBA" id="ARBA00022605"/>
    </source>
</evidence>
<comment type="cofactor">
    <cofactor evidence="2">
        <name>[3Fe-4S] cluster</name>
        <dbReference type="ChEBI" id="CHEBI:21137"/>
    </cofactor>
</comment>
<dbReference type="InterPro" id="IPR035246">
    <property type="entry name" value="Spermidine_synt_N"/>
</dbReference>
<comment type="subunit">
    <text evidence="10">Monomer.</text>
</comment>
<dbReference type="GO" id="GO:0006537">
    <property type="term" value="P:glutamate biosynthetic process"/>
    <property type="evidence" value="ECO:0007669"/>
    <property type="project" value="UniProtKB-KW"/>
</dbReference>
<evidence type="ECO:0000256" key="2">
    <source>
        <dbReference type="ARBA" id="ARBA00001927"/>
    </source>
</evidence>
<evidence type="ECO:0000256" key="17">
    <source>
        <dbReference type="ARBA" id="ARBA00022827"/>
    </source>
</evidence>
<dbReference type="InterPro" id="IPR051394">
    <property type="entry name" value="Glutamate_Synthase"/>
</dbReference>
<feature type="domain" description="Glutamine amidotransferase type-2" evidence="32">
    <location>
        <begin position="119"/>
        <end position="523"/>
    </location>
</feature>
<dbReference type="GO" id="GO:0006596">
    <property type="term" value="P:polyamine biosynthetic process"/>
    <property type="evidence" value="ECO:0007669"/>
    <property type="project" value="UniProtKB-UniRule"/>
</dbReference>
<comment type="caution">
    <text evidence="28">Lacks conserved residue(s) required for the propagation of feature annotation.</text>
</comment>
<keyword evidence="17" id="KW-0274">FAD</keyword>
<dbReference type="HAMAP" id="MF_00198">
    <property type="entry name" value="Spermidine_synth"/>
    <property type="match status" value="1"/>
</dbReference>
<dbReference type="InterPro" id="IPR037163">
    <property type="entry name" value="Spermidine_synt_N_sf"/>
</dbReference>
<dbReference type="SUPFAM" id="SSF51971">
    <property type="entry name" value="Nucleotide-binding domain"/>
    <property type="match status" value="1"/>
</dbReference>
<keyword evidence="34" id="KW-1185">Reference proteome</keyword>
<dbReference type="Gene3D" id="3.40.50.150">
    <property type="entry name" value="Vaccinia Virus protein VP39"/>
    <property type="match status" value="2"/>
</dbReference>
<evidence type="ECO:0000256" key="23">
    <source>
        <dbReference type="ARBA" id="ARBA00023027"/>
    </source>
</evidence>
<dbReference type="InterPro" id="IPR006982">
    <property type="entry name" value="Glu_synth_centr_N"/>
</dbReference>
<comment type="cofactor">
    <cofactor evidence="1">
        <name>FMN</name>
        <dbReference type="ChEBI" id="CHEBI:58210"/>
    </cofactor>
</comment>
<proteinExistence type="inferred from homology"/>
<dbReference type="SUPFAM" id="SSF46548">
    <property type="entry name" value="alpha-helical ferredoxin"/>
    <property type="match status" value="1"/>
</dbReference>
<feature type="compositionally biased region" description="Basic and acidic residues" evidence="30">
    <location>
        <begin position="1679"/>
        <end position="1699"/>
    </location>
</feature>
<evidence type="ECO:0000256" key="15">
    <source>
        <dbReference type="ARBA" id="ARBA00022679"/>
    </source>
</evidence>
<evidence type="ECO:0000256" key="30">
    <source>
        <dbReference type="SAM" id="MobiDB-lite"/>
    </source>
</evidence>
<evidence type="ECO:0000256" key="3">
    <source>
        <dbReference type="ARBA" id="ARBA00001974"/>
    </source>
</evidence>
<evidence type="ECO:0000256" key="20">
    <source>
        <dbReference type="ARBA" id="ARBA00023002"/>
    </source>
</evidence>
<name>A0AAD2E471_9LAMI</name>
<evidence type="ECO:0000256" key="29">
    <source>
        <dbReference type="SAM" id="Coils"/>
    </source>
</evidence>
<keyword evidence="21" id="KW-0408">Iron</keyword>
<evidence type="ECO:0000256" key="6">
    <source>
        <dbReference type="ARBA" id="ARBA00004909"/>
    </source>
</evidence>
<dbReference type="Pfam" id="PF14691">
    <property type="entry name" value="Fer4_20"/>
    <property type="match status" value="1"/>
</dbReference>
<protein>
    <recommendedName>
        <fullName evidence="26">glutamate synthase (NADH)</fullName>
        <ecNumber evidence="26">1.4.1.14</ecNumber>
    </recommendedName>
</protein>
<dbReference type="InterPro" id="IPR002489">
    <property type="entry name" value="Glu_synth_asu_C"/>
</dbReference>
<comment type="cofactor">
    <cofactor evidence="3">
        <name>FAD</name>
        <dbReference type="ChEBI" id="CHEBI:57692"/>
    </cofactor>
</comment>
<evidence type="ECO:0000313" key="33">
    <source>
        <dbReference type="EMBL" id="CAI9774176.1"/>
    </source>
</evidence>
<dbReference type="InterPro" id="IPR036485">
    <property type="entry name" value="Glu_synth_asu_C_sf"/>
</dbReference>
<accession>A0AAD2E471</accession>
<comment type="pathway">
    <text evidence="6">Nitrogen metabolism.</text>
</comment>
<dbReference type="SUPFAM" id="SSF69336">
    <property type="entry name" value="Alpha subunit of glutamate synthase, C-terminal domain"/>
    <property type="match status" value="1"/>
</dbReference>
<feature type="domain" description="PABS" evidence="31">
    <location>
        <begin position="2093"/>
        <end position="2204"/>
    </location>
</feature>
<dbReference type="EMBL" id="OU503048">
    <property type="protein sequence ID" value="CAI9774176.1"/>
    <property type="molecule type" value="Genomic_DNA"/>
</dbReference>
<keyword evidence="20" id="KW-0560">Oxidoreductase</keyword>
<dbReference type="FunFam" id="3.20.20.70:FF:000017">
    <property type="entry name" value="Glutamate synthase [NADH], amyloplastic"/>
    <property type="match status" value="1"/>
</dbReference>
<dbReference type="GO" id="GO:0016040">
    <property type="term" value="F:glutamate synthase (NADH) activity"/>
    <property type="evidence" value="ECO:0007669"/>
    <property type="project" value="UniProtKB-EC"/>
</dbReference>
<sequence>MSLASGSGIQVRSNAGSGLVVKQCGSHQLNAVAVLSRVVNRRAKASTGLVKRNVGGLENRFISGTVVRRGASGLGLERLHIWRKEGPGRAPKLVLKNALSQVPEKPLGLYDPSFDKDSCGVGFVAELSGESSRKTVTDAIEMLVRMSHRGACGCETNTGDGAGILVALPHDFYKEAAEEAGFELPPPGEYAVGMFFLPTSDSRREQSKIVFTKVAESLGHTVLGWRPVPTDNTGLGKSALQTEPIIEQVFLTRTPRSKADFEQQMYILRRVSMVAIRAALNLQHGGVRDFYICSLSSRTIVYKGQLKPNQLKEYYYADLGNERFTSYMALIHSRFSTNTFPSWDRAQPMRVLGHNGEINTLRGNVNWMKAREGLLKCKELGLSKTEMKKLLPIVDASSSDSGAFDGVLELLVRAGRSLPEAIMMMIPEAWQNDKNMDPHRKALYEYFSALMEPWDGPALVSFTDGRYLGATLDRNGLRPGRFYITHSGRVIMASEVGVVDIPPEDVSKKGRLNPGMMLLVDFEKHVVVDDEALRQQYSLARPYGKWLERQKLELKDIVESVQESVRVPPPIQGVLPASFDDDNMENMGIHGLLAPLKAFGYTIEALEMLLLPMAKDGIEALGSMGNDTPLAVMSNREKLTFEYFKQMFAQVTNPPIDPIREKIVTSMECMVGPEGDLTETTEEQCHRLSLKGPLLSIAEMEAIKKMNYRGWRSKVLDITFSKDRGRNGLEETLDRICSEAHNAIKEGYSTLVLSDRAFSSKRVAVSSLLAVGAVHHHLVNKLERTRVALIVESAEPREVHHFCTLVGFGADAICPYLAIEAIWRLQLDGKIPPKANGEFHSKDELVKKYFKASNYGMMKVLAKMGISTLASYKGAQIFEAVGLSSEVMERCFNGTPSRVEGATFQALAHDALQLHGLAFPTRTLPPGSAEAVALPNPGDYHWRKGGEIHLNDPLAIAKLQDAARTNSVAAYKEYSKRIQELNKSCNLRGLLKFKETGVKVPLEEVQPASEIVKRFCTGAMSYGSISLEAHTTLAIAMNKLGGKSNTGEGGEQPSRMEPLPDGSRNPKRSAIKQVASGRFGVSSYYLTNADELQIKMAQGAKPGEGGELPGHKVIGDIAVTRNSTAGVGLISPPPHHDIYSIEDLAQLIHDLKNSNPVARISVKLVSEAGVGVIASGVVKGHADHILISGHDGGTGASRWTGIKSAGVPWELGLAETHQTLVANDLRGRTVLQTDGQLKTGRDVAIAALLGAEEFGFSTAPLITLGCIMMRKCHKNTCPVGIATQDPVLREKFAGEPEHVINFFFMLAEELREIMSQLGFRTINEMVGRSDMLELDKDLSKNNEKLKNIDLSLLLRPAADIRPEAAQYCVQKQDHGLDMALDNKLIALSKPALERTLPVYIESPICNINRAVGTMLSHEVSKHYHLSGLPHDTIHVKLSGSAGQSLGAFLCPGITLELEGDSNDYVGKGLSGGKIIVYPPKGSNFDPKENIVIGNVALYGATNGEAYFNGMAAERFCVRNSGAKAVVEGVGDHGCEYMTGGIVVVLGKTGRNFAAGMSGGIAYVLNVDSKFQSRCNLELVDLDPVEDDDILTLRMMIQQHLRHTNSQLAKEVLADFETLLPKFVKVFPRDYKRILASTQEKESAKAAAERAAKEAEVQEEEELEKDAFEELKKLAATSLNEKDSLPEEDKQTERPTRVPDAVKHRGFVAYERESISYRDPNIRMNDWNEVMEELKPGPLLKTQSARCMDCGTPFCHQEHSGCPLGNKIPEFNELVYQNRWREALDRLLETNNFPEFTGRVCPAPCEGACVLGIIENPVSIKSMECAIIDKAFEEGWMVPRPPLKRTEKTVAIIGSGPAGLAAADQLNKMGHTVTVFERSDRIGGLMMYGVPNMKADKVDIVQRRVNLMEKEGVNFVVNANVGKDPAYSLDQLRKDYDAIVLAVGATNPRNLPVPGRELSGVHFAMEFLHANTKSLLDSNLKDGKYISAKGKKVVVIGGGDTGTDCIGTSIRHGCNSVVNLELLPEPPRTRAPGNPWPQWPRIFRVDYGHQEAAVKFGKDPRSYEVMTKRFVGDENGVVKGLEIVHVHWEKDASPLPKLRVAGEAHSLKVEKLLFEEKSEYQEVLVFKSSTYARVLVLDGIVPFTEKDECACQEMIAHLPLCSNESPKNISVLVIGGGDGGVLREISRHSSVELIDICEIDQMVIDELVEQPFFETTARALRPGGVLCNMAESSVDYAWASVPTYPRFTKLHLPSLFCQEEGESSTRFLNPARRNPRAHTLPDKLGLERDQRSNLKAEYGRFSTNVEGIFAAGDCRRGQSLVVWAISEGRQAAAQVDTYLMKDEDDVTISTERQEASTKTQEDINRRAVLVISGGDGGVLREISRHSSVELIDICEIDQMVIDELMKQPFFETTARALRPGGVLCNMAEGSVDYAWATWASVPTYPRFTKLHLPSLFCQEEGESSTRFLNPARRNPCAHVPSPCIWDIYTCFGVWTDGY</sequence>
<dbReference type="InterPro" id="IPR028261">
    <property type="entry name" value="DPD_II"/>
</dbReference>
<keyword evidence="13" id="KW-0934">Plastid</keyword>
<comment type="similarity">
    <text evidence="8">Belongs to the spermidine/spermine synthase family.</text>
</comment>
<evidence type="ECO:0000313" key="34">
    <source>
        <dbReference type="Proteomes" id="UP000834106"/>
    </source>
</evidence>
<dbReference type="Gene3D" id="2.160.20.60">
    <property type="entry name" value="Glutamate synthase, alpha subunit, C-terminal domain"/>
    <property type="match status" value="1"/>
</dbReference>
<dbReference type="PROSITE" id="PS01330">
    <property type="entry name" value="PABS_1"/>
    <property type="match status" value="1"/>
</dbReference>
<evidence type="ECO:0000256" key="25">
    <source>
        <dbReference type="ARBA" id="ARBA00023291"/>
    </source>
</evidence>
<dbReference type="Pfam" id="PF01493">
    <property type="entry name" value="GXGXG"/>
    <property type="match status" value="1"/>
</dbReference>
<dbReference type="Pfam" id="PF07992">
    <property type="entry name" value="Pyr_redox_2"/>
    <property type="match status" value="1"/>
</dbReference>
<dbReference type="SUPFAM" id="SSF53335">
    <property type="entry name" value="S-adenosyl-L-methionine-dependent methyltransferases"/>
    <property type="match status" value="2"/>
</dbReference>
<dbReference type="NCBIfam" id="NF008730">
    <property type="entry name" value="PRK11750.1"/>
    <property type="match status" value="1"/>
</dbReference>
<comment type="catalytic activity">
    <reaction evidence="27">
        <text>2 L-glutamate + NAD(+) = L-glutamine + 2-oxoglutarate + NADH + H(+)</text>
        <dbReference type="Rhea" id="RHEA:13753"/>
        <dbReference type="ChEBI" id="CHEBI:15378"/>
        <dbReference type="ChEBI" id="CHEBI:16810"/>
        <dbReference type="ChEBI" id="CHEBI:29985"/>
        <dbReference type="ChEBI" id="CHEBI:57540"/>
        <dbReference type="ChEBI" id="CHEBI:57945"/>
        <dbReference type="ChEBI" id="CHEBI:58359"/>
        <dbReference type="EC" id="1.4.1.14"/>
    </reaction>
</comment>
<evidence type="ECO:0000256" key="26">
    <source>
        <dbReference type="ARBA" id="ARBA00024383"/>
    </source>
</evidence>
<comment type="pathway">
    <text evidence="5">Energy metabolism; nitrogen metabolism.</text>
</comment>
<keyword evidence="28" id="KW-0620">Polyamine biosynthesis</keyword>
<evidence type="ECO:0000256" key="16">
    <source>
        <dbReference type="ARBA" id="ARBA00022723"/>
    </source>
</evidence>
<evidence type="ECO:0000256" key="22">
    <source>
        <dbReference type="ARBA" id="ARBA00023014"/>
    </source>
</evidence>
<dbReference type="InterPro" id="IPR002932">
    <property type="entry name" value="Glu_synthdom"/>
</dbReference>
<keyword evidence="11" id="KW-0028">Amino-acid biosynthesis</keyword>
<evidence type="ECO:0000256" key="18">
    <source>
        <dbReference type="ARBA" id="ARBA00022946"/>
    </source>
</evidence>
<dbReference type="InterPro" id="IPR029063">
    <property type="entry name" value="SAM-dependent_MTases_sf"/>
</dbReference>
<dbReference type="NCBIfam" id="TIGR01317">
    <property type="entry name" value="GOGAT_sm_gam"/>
    <property type="match status" value="1"/>
</dbReference>
<dbReference type="CDD" id="cd02808">
    <property type="entry name" value="GltS_FMN"/>
    <property type="match status" value="1"/>
</dbReference>
<keyword evidence="25" id="KW-0003">3Fe-4S</keyword>
<dbReference type="SUPFAM" id="SSF56235">
    <property type="entry name" value="N-terminal nucleophile aminohydrolases (Ntn hydrolases)"/>
    <property type="match status" value="1"/>
</dbReference>
<dbReference type="InterPro" id="IPR001045">
    <property type="entry name" value="Spermi_synthase"/>
</dbReference>
<evidence type="ECO:0000256" key="28">
    <source>
        <dbReference type="PROSITE-ProRule" id="PRU00354"/>
    </source>
</evidence>
<keyword evidence="22" id="KW-0411">Iron-sulfur</keyword>
<dbReference type="CDD" id="cd00982">
    <property type="entry name" value="gltB_C"/>
    <property type="match status" value="1"/>
</dbReference>
<organism evidence="33 34">
    <name type="scientific">Fraxinus pennsylvanica</name>
    <dbReference type="NCBI Taxonomy" id="56036"/>
    <lineage>
        <taxon>Eukaryota</taxon>
        <taxon>Viridiplantae</taxon>
        <taxon>Streptophyta</taxon>
        <taxon>Embryophyta</taxon>
        <taxon>Tracheophyta</taxon>
        <taxon>Spermatophyta</taxon>
        <taxon>Magnoliopsida</taxon>
        <taxon>eudicotyledons</taxon>
        <taxon>Gunneridae</taxon>
        <taxon>Pentapetalae</taxon>
        <taxon>asterids</taxon>
        <taxon>lamiids</taxon>
        <taxon>Lamiales</taxon>
        <taxon>Oleaceae</taxon>
        <taxon>Oleeae</taxon>
        <taxon>Fraxinus</taxon>
    </lineage>
</organism>
<evidence type="ECO:0000259" key="31">
    <source>
        <dbReference type="PROSITE" id="PS51006"/>
    </source>
</evidence>
<dbReference type="GO" id="GO:0019676">
    <property type="term" value="P:ammonia assimilation cycle"/>
    <property type="evidence" value="ECO:0007669"/>
    <property type="project" value="UniProtKB-ARBA"/>
</dbReference>
<dbReference type="FunFam" id="2.160.20.60:FF:000001">
    <property type="entry name" value="Glutamate synthase, large subunit"/>
    <property type="match status" value="1"/>
</dbReference>
<reference evidence="33" key="1">
    <citation type="submission" date="2023-05" db="EMBL/GenBank/DDBJ databases">
        <authorList>
            <person name="Huff M."/>
        </authorList>
    </citation>
    <scope>NUCLEOTIDE SEQUENCE</scope>
</reference>
<dbReference type="Pfam" id="PF17284">
    <property type="entry name" value="Spermine_synt_N"/>
    <property type="match status" value="1"/>
</dbReference>
<dbReference type="SUPFAM" id="SSF51395">
    <property type="entry name" value="FMN-linked oxidoreductases"/>
    <property type="match status" value="1"/>
</dbReference>
<evidence type="ECO:0000256" key="9">
    <source>
        <dbReference type="ARBA" id="ARBA00009716"/>
    </source>
</evidence>
<dbReference type="GO" id="GO:0009536">
    <property type="term" value="C:plastid"/>
    <property type="evidence" value="ECO:0007669"/>
    <property type="project" value="UniProtKB-SubCell"/>
</dbReference>
<evidence type="ECO:0000256" key="7">
    <source>
        <dbReference type="ARBA" id="ARBA00004944"/>
    </source>
</evidence>
<dbReference type="InterPro" id="IPR013785">
    <property type="entry name" value="Aldolase_TIM"/>
</dbReference>
<dbReference type="FunFam" id="3.60.20.10:FF:000043">
    <property type="entry name" value="Glutamate synthase 1 [NADH] chloroplastic"/>
    <property type="match status" value="1"/>
</dbReference>
<dbReference type="Gene3D" id="1.10.1060.10">
    <property type="entry name" value="Alpha-helical ferredoxin"/>
    <property type="match status" value="1"/>
</dbReference>
<feature type="region of interest" description="Disordered" evidence="30">
    <location>
        <begin position="1042"/>
        <end position="1067"/>
    </location>
</feature>
<dbReference type="Gene3D" id="3.50.50.60">
    <property type="entry name" value="FAD/NAD(P)-binding domain"/>
    <property type="match status" value="2"/>
</dbReference>
<keyword evidence="16" id="KW-0479">Metal-binding</keyword>
<evidence type="ECO:0000256" key="10">
    <source>
        <dbReference type="ARBA" id="ARBA00011245"/>
    </source>
</evidence>
<evidence type="ECO:0000256" key="5">
    <source>
        <dbReference type="ARBA" id="ARBA00004802"/>
    </source>
</evidence>
<evidence type="ECO:0000256" key="27">
    <source>
        <dbReference type="ARBA" id="ARBA00048867"/>
    </source>
</evidence>
<evidence type="ECO:0000256" key="14">
    <source>
        <dbReference type="ARBA" id="ARBA00022643"/>
    </source>
</evidence>
<dbReference type="GO" id="GO:0048589">
    <property type="term" value="P:developmental growth"/>
    <property type="evidence" value="ECO:0007669"/>
    <property type="project" value="UniProtKB-ARBA"/>
</dbReference>
<comment type="similarity">
    <text evidence="9">Belongs to the glutamate synthase family.</text>
</comment>
<feature type="region of interest" description="Disordered" evidence="30">
    <location>
        <begin position="1677"/>
        <end position="1699"/>
    </location>
</feature>
<dbReference type="PRINTS" id="PR00419">
    <property type="entry name" value="ADXRDTASE"/>
</dbReference>
<dbReference type="InterPro" id="IPR029055">
    <property type="entry name" value="Ntn_hydrolases_N"/>
</dbReference>
<keyword evidence="15 28" id="KW-0808">Transferase</keyword>
<dbReference type="FunFam" id="1.10.1060.10:FF:000009">
    <property type="entry name" value="Glutamate synthase 1 [NADH] chloroplastic"/>
    <property type="match status" value="1"/>
</dbReference>
<dbReference type="GO" id="GO:0051538">
    <property type="term" value="F:3 iron, 4 sulfur cluster binding"/>
    <property type="evidence" value="ECO:0007669"/>
    <property type="project" value="UniProtKB-KW"/>
</dbReference>
<evidence type="ECO:0000256" key="12">
    <source>
        <dbReference type="ARBA" id="ARBA00022630"/>
    </source>
</evidence>
<keyword evidence="24" id="KW-0314">Glutamate biosynthesis</keyword>
<dbReference type="GO" id="GO:0016740">
    <property type="term" value="F:transferase activity"/>
    <property type="evidence" value="ECO:0007669"/>
    <property type="project" value="UniProtKB-UniRule"/>
</dbReference>
<keyword evidence="29" id="KW-0175">Coiled coil</keyword>
<dbReference type="PROSITE" id="PS51006">
    <property type="entry name" value="PABS_2"/>
    <property type="match status" value="1"/>
</dbReference>
<dbReference type="PROSITE" id="PS51278">
    <property type="entry name" value="GATASE_TYPE_2"/>
    <property type="match status" value="1"/>
</dbReference>
<dbReference type="InterPro" id="IPR023753">
    <property type="entry name" value="FAD/NAD-binding_dom"/>
</dbReference>
<dbReference type="EC" id="1.4.1.14" evidence="26"/>
<evidence type="ECO:0000259" key="32">
    <source>
        <dbReference type="PROSITE" id="PS51278"/>
    </source>
</evidence>
<dbReference type="GO" id="GO:0046872">
    <property type="term" value="F:metal ion binding"/>
    <property type="evidence" value="ECO:0007669"/>
    <property type="project" value="UniProtKB-KW"/>
</dbReference>
<dbReference type="Pfam" id="PF00310">
    <property type="entry name" value="GATase_2"/>
    <property type="match status" value="1"/>
</dbReference>
<dbReference type="InterPro" id="IPR036188">
    <property type="entry name" value="FAD/NAD-bd_sf"/>
</dbReference>
<dbReference type="Gene3D" id="3.60.20.10">
    <property type="entry name" value="Glutamine Phosphoribosylpyrophosphate, subunit 1, domain 1"/>
    <property type="match status" value="1"/>
</dbReference>
<evidence type="ECO:0000256" key="13">
    <source>
        <dbReference type="ARBA" id="ARBA00022640"/>
    </source>
</evidence>
<dbReference type="InterPro" id="IPR017932">
    <property type="entry name" value="GATase_2_dom"/>
</dbReference>
<evidence type="ECO:0000256" key="1">
    <source>
        <dbReference type="ARBA" id="ARBA00001917"/>
    </source>
</evidence>
<evidence type="ECO:0000256" key="19">
    <source>
        <dbReference type="ARBA" id="ARBA00022962"/>
    </source>
</evidence>
<dbReference type="GO" id="GO:0016639">
    <property type="term" value="F:oxidoreductase activity, acting on the CH-NH2 group of donors, NAD or NADP as acceptor"/>
    <property type="evidence" value="ECO:0007669"/>
    <property type="project" value="InterPro"/>
</dbReference>
<dbReference type="Gene3D" id="2.30.140.10">
    <property type="entry name" value="Spermidine synthase, tetramerisation domain"/>
    <property type="match status" value="1"/>
</dbReference>
<dbReference type="InterPro" id="IPR030373">
    <property type="entry name" value="PABS_CS"/>
</dbReference>
<keyword evidence="23" id="KW-0520">NAD</keyword>
<dbReference type="Pfam" id="PF01645">
    <property type="entry name" value="Glu_synthase"/>
    <property type="match status" value="1"/>
</dbReference>
<dbReference type="PANTHER" id="PTHR43100">
    <property type="entry name" value="GLUTAMATE SYNTHASE [NADPH] SMALL CHAIN"/>
    <property type="match status" value="1"/>
</dbReference>
<dbReference type="FunFam" id="3.20.20.70:FF:000031">
    <property type="entry name" value="Glutamate synthase 1 [NADH]"/>
    <property type="match status" value="1"/>
</dbReference>
<dbReference type="InterPro" id="IPR030374">
    <property type="entry name" value="PABS"/>
</dbReference>
<dbReference type="InterPro" id="IPR009051">
    <property type="entry name" value="Helical_ferredxn"/>
</dbReference>
<dbReference type="PANTHER" id="PTHR43100:SF1">
    <property type="entry name" value="GLUTAMATE SYNTHASE [NADPH] SMALL CHAIN"/>
    <property type="match status" value="1"/>
</dbReference>
<dbReference type="CDD" id="cd00713">
    <property type="entry name" value="GltS"/>
    <property type="match status" value="1"/>
</dbReference>
<dbReference type="InterPro" id="IPR006005">
    <property type="entry name" value="Glut_synth_ssu1"/>
</dbReference>
<comment type="pathway">
    <text evidence="7">Amino-acid biosynthesis; L-glutamate biosynthesis via GLT pathway; L-glutamate from 2-oxoglutarate and L-glutamine (NAD(+) route): step 1/1.</text>
</comment>
<evidence type="ECO:0000256" key="21">
    <source>
        <dbReference type="ARBA" id="ARBA00023004"/>
    </source>
</evidence>
<dbReference type="FunFam" id="3.50.50.60:FF:000022">
    <property type="entry name" value="Glutamate synthase [NADH], amyloplastic"/>
    <property type="match status" value="1"/>
</dbReference>
<dbReference type="Proteomes" id="UP000834106">
    <property type="component" value="Chromosome 13"/>
</dbReference>
<dbReference type="Pfam" id="PF04898">
    <property type="entry name" value="Glu_syn_central"/>
    <property type="match status" value="1"/>
</dbReference>